<dbReference type="Pfam" id="PF02452">
    <property type="entry name" value="PemK_toxin"/>
    <property type="match status" value="1"/>
</dbReference>
<feature type="region of interest" description="Disordered" evidence="3">
    <location>
        <begin position="22"/>
        <end position="43"/>
    </location>
</feature>
<evidence type="ECO:0000313" key="4">
    <source>
        <dbReference type="EMBL" id="MCG4618071.1"/>
    </source>
</evidence>
<proteinExistence type="inferred from homology"/>
<dbReference type="RefSeq" id="WP_024059745.1">
    <property type="nucleotide sequence ID" value="NZ_JAGZVZ010000002.1"/>
</dbReference>
<evidence type="ECO:0000256" key="1">
    <source>
        <dbReference type="ARBA" id="ARBA00007521"/>
    </source>
</evidence>
<comment type="caution">
    <text evidence="4">The sequence shown here is derived from an EMBL/GenBank/DDBJ whole genome shotgun (WGS) entry which is preliminary data.</text>
</comment>
<dbReference type="EMBL" id="JAKNHJ010000010">
    <property type="protein sequence ID" value="MCG4618071.1"/>
    <property type="molecule type" value="Genomic_DNA"/>
</dbReference>
<evidence type="ECO:0000256" key="3">
    <source>
        <dbReference type="SAM" id="MobiDB-lite"/>
    </source>
</evidence>
<evidence type="ECO:0000256" key="2">
    <source>
        <dbReference type="ARBA" id="ARBA00022649"/>
    </source>
</evidence>
<dbReference type="InterPro" id="IPR011067">
    <property type="entry name" value="Plasmid_toxin/cell-grow_inhib"/>
</dbReference>
<sequence length="180" mass="20667">MRIPFRKLTRMISLLGGSQLEQATSHPNRRRQQQKYVRPAGRARYLNKGDKIPPFAYDPDTGNGAADPGEVIWCWVPYEEEDGRGKDRPVLVMAALADAVIGSQLTSKDHDKDAEQEARWGRYWMDIGAGAWDSKGRESEARLDRLLLIPRREVRREGARLDRERFNQVAAAIRKQQRLK</sequence>
<gene>
    <name evidence="4" type="ORF">L0M99_06145</name>
</gene>
<dbReference type="Gene3D" id="2.30.30.110">
    <property type="match status" value="1"/>
</dbReference>
<dbReference type="AlphaFoldDB" id="A0AAJ1BCB7"/>
<organism evidence="4 5">
    <name type="scientific">Varibaculum cambriense</name>
    <dbReference type="NCBI Taxonomy" id="184870"/>
    <lineage>
        <taxon>Bacteria</taxon>
        <taxon>Bacillati</taxon>
        <taxon>Actinomycetota</taxon>
        <taxon>Actinomycetes</taxon>
        <taxon>Actinomycetales</taxon>
        <taxon>Actinomycetaceae</taxon>
        <taxon>Varibaculum</taxon>
    </lineage>
</organism>
<protein>
    <submittedName>
        <fullName evidence="4">Type II toxin-antitoxin system PemK/MazF family toxin</fullName>
    </submittedName>
</protein>
<comment type="similarity">
    <text evidence="1">Belongs to the PemK/MazF family.</text>
</comment>
<evidence type="ECO:0000313" key="5">
    <source>
        <dbReference type="Proteomes" id="UP001200537"/>
    </source>
</evidence>
<accession>A0AAJ1BCB7</accession>
<dbReference type="InterPro" id="IPR003477">
    <property type="entry name" value="PemK-like"/>
</dbReference>
<name>A0AAJ1BCB7_9ACTO</name>
<dbReference type="SUPFAM" id="SSF50118">
    <property type="entry name" value="Cell growth inhibitor/plasmid maintenance toxic component"/>
    <property type="match status" value="1"/>
</dbReference>
<dbReference type="GO" id="GO:0003677">
    <property type="term" value="F:DNA binding"/>
    <property type="evidence" value="ECO:0007669"/>
    <property type="project" value="InterPro"/>
</dbReference>
<reference evidence="4" key="1">
    <citation type="submission" date="2022-01" db="EMBL/GenBank/DDBJ databases">
        <title>Collection of gut derived symbiotic bacterial strains cultured from healthy donors.</title>
        <authorList>
            <person name="Lin H."/>
            <person name="Kohout C."/>
            <person name="Waligurski E."/>
            <person name="Pamer E.G."/>
        </authorList>
    </citation>
    <scope>NUCLEOTIDE SEQUENCE</scope>
    <source>
        <strain evidence="4">DFI.7.46</strain>
    </source>
</reference>
<dbReference type="Proteomes" id="UP001200537">
    <property type="component" value="Unassembled WGS sequence"/>
</dbReference>
<keyword evidence="2" id="KW-1277">Toxin-antitoxin system</keyword>